<dbReference type="InParanoid" id="A0A2K1KTW7"/>
<keyword evidence="4" id="KW-1185">Reference proteome</keyword>
<dbReference type="EnsemblPlants" id="Pp3c3_9780V3.1">
    <property type="protein sequence ID" value="PAC:32941113.CDS.1"/>
    <property type="gene ID" value="Pp3c3_9780"/>
</dbReference>
<accession>A0A2K1KTW7</accession>
<reference evidence="2 4" key="1">
    <citation type="journal article" date="2008" name="Science">
        <title>The Physcomitrella genome reveals evolutionary insights into the conquest of land by plants.</title>
        <authorList>
            <person name="Rensing S."/>
            <person name="Lang D."/>
            <person name="Zimmer A."/>
            <person name="Terry A."/>
            <person name="Salamov A."/>
            <person name="Shapiro H."/>
            <person name="Nishiyama T."/>
            <person name="Perroud P.-F."/>
            <person name="Lindquist E."/>
            <person name="Kamisugi Y."/>
            <person name="Tanahashi T."/>
            <person name="Sakakibara K."/>
            <person name="Fujita T."/>
            <person name="Oishi K."/>
            <person name="Shin-I T."/>
            <person name="Kuroki Y."/>
            <person name="Toyoda A."/>
            <person name="Suzuki Y."/>
            <person name="Hashimoto A."/>
            <person name="Yamaguchi K."/>
            <person name="Sugano A."/>
            <person name="Kohara Y."/>
            <person name="Fujiyama A."/>
            <person name="Anterola A."/>
            <person name="Aoki S."/>
            <person name="Ashton N."/>
            <person name="Barbazuk W.B."/>
            <person name="Barker E."/>
            <person name="Bennetzen J."/>
            <person name="Bezanilla M."/>
            <person name="Blankenship R."/>
            <person name="Cho S.H."/>
            <person name="Dutcher S."/>
            <person name="Estelle M."/>
            <person name="Fawcett J.A."/>
            <person name="Gundlach H."/>
            <person name="Hanada K."/>
            <person name="Heyl A."/>
            <person name="Hicks K.A."/>
            <person name="Hugh J."/>
            <person name="Lohr M."/>
            <person name="Mayer K."/>
            <person name="Melkozernov A."/>
            <person name="Murata T."/>
            <person name="Nelson D."/>
            <person name="Pils B."/>
            <person name="Prigge M."/>
            <person name="Reiss B."/>
            <person name="Renner T."/>
            <person name="Rombauts S."/>
            <person name="Rushton P."/>
            <person name="Sanderfoot A."/>
            <person name="Schween G."/>
            <person name="Shiu S.-H."/>
            <person name="Stueber K."/>
            <person name="Theodoulou F.L."/>
            <person name="Tu H."/>
            <person name="Van de Peer Y."/>
            <person name="Verrier P.J."/>
            <person name="Waters E."/>
            <person name="Wood A."/>
            <person name="Yang L."/>
            <person name="Cove D."/>
            <person name="Cuming A."/>
            <person name="Hasebe M."/>
            <person name="Lucas S."/>
            <person name="Mishler D.B."/>
            <person name="Reski R."/>
            <person name="Grigoriev I."/>
            <person name="Quatrano R.S."/>
            <person name="Boore J.L."/>
        </authorList>
    </citation>
    <scope>NUCLEOTIDE SEQUENCE [LARGE SCALE GENOMIC DNA]</scope>
    <source>
        <strain evidence="3 4">cv. Gransden 2004</strain>
    </source>
</reference>
<evidence type="ECO:0000256" key="1">
    <source>
        <dbReference type="SAM" id="MobiDB-lite"/>
    </source>
</evidence>
<dbReference type="EnsemblPlants" id="Pp3c3_9780V3.2">
    <property type="protein sequence ID" value="PAC:32941114.CDS.1"/>
    <property type="gene ID" value="Pp3c3_9780"/>
</dbReference>
<sequence length="145" mass="16224">MSTKVHDEDDDIFDQVDAILENARAGLHAKRSLERKSRRNINLSDIPENFAHVPASSRNIDHINTPSSSTAIETPPPRLQQPVAGNRTRYKARQRSLVQATLRWFRDRHRSCISGADRAGNMCRCSVVTSAACVTSKEVSHGHRP</sequence>
<proteinExistence type="predicted"/>
<organism evidence="2">
    <name type="scientific">Physcomitrium patens</name>
    <name type="common">Spreading-leaved earth moss</name>
    <name type="synonym">Physcomitrella patens</name>
    <dbReference type="NCBI Taxonomy" id="3218"/>
    <lineage>
        <taxon>Eukaryota</taxon>
        <taxon>Viridiplantae</taxon>
        <taxon>Streptophyta</taxon>
        <taxon>Embryophyta</taxon>
        <taxon>Bryophyta</taxon>
        <taxon>Bryophytina</taxon>
        <taxon>Bryopsida</taxon>
        <taxon>Funariidae</taxon>
        <taxon>Funariales</taxon>
        <taxon>Funariaceae</taxon>
        <taxon>Physcomitrium</taxon>
    </lineage>
</organism>
<dbReference type="AlphaFoldDB" id="A0A2K1KTW7"/>
<evidence type="ECO:0000313" key="4">
    <source>
        <dbReference type="Proteomes" id="UP000006727"/>
    </source>
</evidence>
<feature type="region of interest" description="Disordered" evidence="1">
    <location>
        <begin position="56"/>
        <end position="82"/>
    </location>
</feature>
<evidence type="ECO:0000313" key="2">
    <source>
        <dbReference type="EMBL" id="PNR57196.1"/>
    </source>
</evidence>
<reference evidence="3" key="3">
    <citation type="submission" date="2020-12" db="UniProtKB">
        <authorList>
            <consortium name="EnsemblPlants"/>
        </authorList>
    </citation>
    <scope>IDENTIFICATION</scope>
</reference>
<evidence type="ECO:0000313" key="3">
    <source>
        <dbReference type="EnsemblPlants" id="PAC:32941113.CDS.1"/>
    </source>
</evidence>
<dbReference type="Proteomes" id="UP000006727">
    <property type="component" value="Chromosome 3"/>
</dbReference>
<reference evidence="2 4" key="2">
    <citation type="journal article" date="2018" name="Plant J.">
        <title>The Physcomitrella patens chromosome-scale assembly reveals moss genome structure and evolution.</title>
        <authorList>
            <person name="Lang D."/>
            <person name="Ullrich K.K."/>
            <person name="Murat F."/>
            <person name="Fuchs J."/>
            <person name="Jenkins J."/>
            <person name="Haas F.B."/>
            <person name="Piednoel M."/>
            <person name="Gundlach H."/>
            <person name="Van Bel M."/>
            <person name="Meyberg R."/>
            <person name="Vives C."/>
            <person name="Morata J."/>
            <person name="Symeonidi A."/>
            <person name="Hiss M."/>
            <person name="Muchero W."/>
            <person name="Kamisugi Y."/>
            <person name="Saleh O."/>
            <person name="Blanc G."/>
            <person name="Decker E.L."/>
            <person name="van Gessel N."/>
            <person name="Grimwood J."/>
            <person name="Hayes R.D."/>
            <person name="Graham S.W."/>
            <person name="Gunter L.E."/>
            <person name="McDaniel S.F."/>
            <person name="Hoernstein S.N.W."/>
            <person name="Larsson A."/>
            <person name="Li F.W."/>
            <person name="Perroud P.F."/>
            <person name="Phillips J."/>
            <person name="Ranjan P."/>
            <person name="Rokshar D.S."/>
            <person name="Rothfels C.J."/>
            <person name="Schneider L."/>
            <person name="Shu S."/>
            <person name="Stevenson D.W."/>
            <person name="Thummler F."/>
            <person name="Tillich M."/>
            <person name="Villarreal Aguilar J.C."/>
            <person name="Widiez T."/>
            <person name="Wong G.K."/>
            <person name="Wymore A."/>
            <person name="Zhang Y."/>
            <person name="Zimmer A.D."/>
            <person name="Quatrano R.S."/>
            <person name="Mayer K.F.X."/>
            <person name="Goodstein D."/>
            <person name="Casacuberta J.M."/>
            <person name="Vandepoele K."/>
            <person name="Reski R."/>
            <person name="Cuming A.C."/>
            <person name="Tuskan G.A."/>
            <person name="Maumus F."/>
            <person name="Salse J."/>
            <person name="Schmutz J."/>
            <person name="Rensing S.A."/>
        </authorList>
    </citation>
    <scope>NUCLEOTIDE SEQUENCE [LARGE SCALE GENOMIC DNA]</scope>
    <source>
        <strain evidence="3 4">cv. Gransden 2004</strain>
    </source>
</reference>
<feature type="compositionally biased region" description="Polar residues" evidence="1">
    <location>
        <begin position="56"/>
        <end position="72"/>
    </location>
</feature>
<dbReference type="EMBL" id="ABEU02000003">
    <property type="protein sequence ID" value="PNR57196.1"/>
    <property type="molecule type" value="Genomic_DNA"/>
</dbReference>
<dbReference type="Gramene" id="Pp3c3_9780V3.1">
    <property type="protein sequence ID" value="PAC:32941113.CDS.1"/>
    <property type="gene ID" value="Pp3c3_9780"/>
</dbReference>
<gene>
    <name evidence="2" type="ORF">PHYPA_004189</name>
</gene>
<name>A0A2K1KTW7_PHYPA</name>
<dbReference type="Gramene" id="Pp3c3_9780V3.2">
    <property type="protein sequence ID" value="PAC:32941114.CDS.1"/>
    <property type="gene ID" value="Pp3c3_9780"/>
</dbReference>
<dbReference type="PaxDb" id="3218-PP1S74_24V6.1"/>
<protein>
    <submittedName>
        <fullName evidence="2 3">Uncharacterized protein</fullName>
    </submittedName>
</protein>